<dbReference type="EMBL" id="CAJPWZ010003054">
    <property type="protein sequence ID" value="CAG2250507.1"/>
    <property type="molecule type" value="Genomic_DNA"/>
</dbReference>
<proteinExistence type="predicted"/>
<evidence type="ECO:0000256" key="1">
    <source>
        <dbReference type="SAM" id="MobiDB-lite"/>
    </source>
</evidence>
<protein>
    <submittedName>
        <fullName evidence="2">Uncharacterized protein</fullName>
    </submittedName>
</protein>
<dbReference type="Proteomes" id="UP000683360">
    <property type="component" value="Unassembled WGS sequence"/>
</dbReference>
<reference evidence="2" key="1">
    <citation type="submission" date="2021-03" db="EMBL/GenBank/DDBJ databases">
        <authorList>
            <person name="Bekaert M."/>
        </authorList>
    </citation>
    <scope>NUCLEOTIDE SEQUENCE</scope>
</reference>
<evidence type="ECO:0000313" key="2">
    <source>
        <dbReference type="EMBL" id="CAG2250507.1"/>
    </source>
</evidence>
<gene>
    <name evidence="2" type="ORF">MEDL_62221</name>
</gene>
<evidence type="ECO:0000313" key="3">
    <source>
        <dbReference type="Proteomes" id="UP000683360"/>
    </source>
</evidence>
<dbReference type="AlphaFoldDB" id="A0A8S3UWP7"/>
<sequence length="468" mass="53290">MATEQDIHSVENSNEKDKTEKASIQIHNANPNESMTIADATENTEKTQFEKKLWEVYGLDPHYWLDILKRQLGFTSSVHLKYLKSRDLKKFESSIMNDYERDAKYKKDDTTHVKEVLDELPINKSNLEGIVQNQLSSLTPTLESGESWKAARHDCNLDNKLKNLQSSNSSNGITRTTLNDKDIISHASSGCALRGIFLNQSLDEVTEMKGIVISVVGDITLQGPSMKQAAEFVEFSSRKKSDDYQKSLQITGKKQRDIAFWGIFKWTATYICLTKSTSESNKDLVHDTLDGFINIGYAGPCPAVGIGISGKSLVNNSSITNKHSEDELSRVQLNIDSIGGPPDESEYHKWVHTLTAENKTWSLISRGNFVGIWEVLKNHQDDFWDVCKLTNLLECCWNMEIVESSHDQFKSADYELLLLTLRQTLDNLIDITGDIDYFERVVETNVKIQTFWNKLHFLKSYRIKCRPQ</sequence>
<feature type="region of interest" description="Disordered" evidence="1">
    <location>
        <begin position="1"/>
        <end position="21"/>
    </location>
</feature>
<organism evidence="2 3">
    <name type="scientific">Mytilus edulis</name>
    <name type="common">Blue mussel</name>
    <dbReference type="NCBI Taxonomy" id="6550"/>
    <lineage>
        <taxon>Eukaryota</taxon>
        <taxon>Metazoa</taxon>
        <taxon>Spiralia</taxon>
        <taxon>Lophotrochozoa</taxon>
        <taxon>Mollusca</taxon>
        <taxon>Bivalvia</taxon>
        <taxon>Autobranchia</taxon>
        <taxon>Pteriomorphia</taxon>
        <taxon>Mytilida</taxon>
        <taxon>Mytiloidea</taxon>
        <taxon>Mytilidae</taxon>
        <taxon>Mytilinae</taxon>
        <taxon>Mytilus</taxon>
    </lineage>
</organism>
<dbReference type="OrthoDB" id="10066929at2759"/>
<keyword evidence="3" id="KW-1185">Reference proteome</keyword>
<comment type="caution">
    <text evidence="2">The sequence shown here is derived from an EMBL/GenBank/DDBJ whole genome shotgun (WGS) entry which is preliminary data.</text>
</comment>
<accession>A0A8S3UWP7</accession>
<name>A0A8S3UWP7_MYTED</name>